<dbReference type="Proteomes" id="UP000025227">
    <property type="component" value="Unplaced"/>
</dbReference>
<name>A0A7I5E8I9_HAECO</name>
<accession>A0A7I5E8I9</accession>
<keyword evidence="1" id="KW-1185">Reference proteome</keyword>
<evidence type="ECO:0000313" key="1">
    <source>
        <dbReference type="Proteomes" id="UP000025227"/>
    </source>
</evidence>
<evidence type="ECO:0000313" key="2">
    <source>
        <dbReference type="WBParaSite" id="HCON_00068605-00001"/>
    </source>
</evidence>
<organism evidence="1 2">
    <name type="scientific">Haemonchus contortus</name>
    <name type="common">Barber pole worm</name>
    <dbReference type="NCBI Taxonomy" id="6289"/>
    <lineage>
        <taxon>Eukaryota</taxon>
        <taxon>Metazoa</taxon>
        <taxon>Ecdysozoa</taxon>
        <taxon>Nematoda</taxon>
        <taxon>Chromadorea</taxon>
        <taxon>Rhabditida</taxon>
        <taxon>Rhabditina</taxon>
        <taxon>Rhabditomorpha</taxon>
        <taxon>Strongyloidea</taxon>
        <taxon>Trichostrongylidae</taxon>
        <taxon>Haemonchus</taxon>
    </lineage>
</organism>
<sequence length="41" mass="4651">TSNEEETRNLSKKCGFRVARKKRGNRIVDSVSKLGTDLEVE</sequence>
<reference evidence="2" key="1">
    <citation type="submission" date="2020-12" db="UniProtKB">
        <authorList>
            <consortium name="WormBaseParasite"/>
        </authorList>
    </citation>
    <scope>IDENTIFICATION</scope>
    <source>
        <strain evidence="2">MHco3</strain>
    </source>
</reference>
<dbReference type="AlphaFoldDB" id="A0A7I5E8I9"/>
<proteinExistence type="predicted"/>
<dbReference type="WBParaSite" id="HCON_00068605-00001">
    <property type="protein sequence ID" value="HCON_00068605-00001"/>
    <property type="gene ID" value="HCON_00068605"/>
</dbReference>
<protein>
    <submittedName>
        <fullName evidence="2">GNAT family N-acetyltransferase</fullName>
    </submittedName>
</protein>